<reference evidence="1" key="1">
    <citation type="submission" date="2023-03" db="EMBL/GenBank/DDBJ databases">
        <title>Massive genome expansion in bonnet fungi (Mycena s.s.) driven by repeated elements and novel gene families across ecological guilds.</title>
        <authorList>
            <consortium name="Lawrence Berkeley National Laboratory"/>
            <person name="Harder C.B."/>
            <person name="Miyauchi S."/>
            <person name="Viragh M."/>
            <person name="Kuo A."/>
            <person name="Thoen E."/>
            <person name="Andreopoulos B."/>
            <person name="Lu D."/>
            <person name="Skrede I."/>
            <person name="Drula E."/>
            <person name="Henrissat B."/>
            <person name="Morin E."/>
            <person name="Kohler A."/>
            <person name="Barry K."/>
            <person name="LaButti K."/>
            <person name="Morin E."/>
            <person name="Salamov A."/>
            <person name="Lipzen A."/>
            <person name="Mereny Z."/>
            <person name="Hegedus B."/>
            <person name="Baldrian P."/>
            <person name="Stursova M."/>
            <person name="Weitz H."/>
            <person name="Taylor A."/>
            <person name="Grigoriev I.V."/>
            <person name="Nagy L.G."/>
            <person name="Martin F."/>
            <person name="Kauserud H."/>
        </authorList>
    </citation>
    <scope>NUCLEOTIDE SEQUENCE</scope>
    <source>
        <strain evidence="1">CBHHK002</strain>
    </source>
</reference>
<keyword evidence="2" id="KW-1185">Reference proteome</keyword>
<gene>
    <name evidence="1" type="ORF">DFH08DRAFT_624265</name>
</gene>
<dbReference type="Gene3D" id="3.30.420.10">
    <property type="entry name" value="Ribonuclease H-like superfamily/Ribonuclease H"/>
    <property type="match status" value="1"/>
</dbReference>
<dbReference type="AlphaFoldDB" id="A0AAD7ECD2"/>
<evidence type="ECO:0008006" key="3">
    <source>
        <dbReference type="Google" id="ProtNLM"/>
    </source>
</evidence>
<name>A0AAD7ECD2_9AGAR</name>
<evidence type="ECO:0000313" key="1">
    <source>
        <dbReference type="EMBL" id="KAJ7310130.1"/>
    </source>
</evidence>
<dbReference type="EMBL" id="JARIHO010000079">
    <property type="protein sequence ID" value="KAJ7310130.1"/>
    <property type="molecule type" value="Genomic_DNA"/>
</dbReference>
<feature type="non-terminal residue" evidence="1">
    <location>
        <position position="1"/>
    </location>
</feature>
<feature type="non-terminal residue" evidence="1">
    <location>
        <position position="68"/>
    </location>
</feature>
<dbReference type="GO" id="GO:0003676">
    <property type="term" value="F:nucleic acid binding"/>
    <property type="evidence" value="ECO:0007669"/>
    <property type="project" value="InterPro"/>
</dbReference>
<organism evidence="1 2">
    <name type="scientific">Mycena albidolilacea</name>
    <dbReference type="NCBI Taxonomy" id="1033008"/>
    <lineage>
        <taxon>Eukaryota</taxon>
        <taxon>Fungi</taxon>
        <taxon>Dikarya</taxon>
        <taxon>Basidiomycota</taxon>
        <taxon>Agaricomycotina</taxon>
        <taxon>Agaricomycetes</taxon>
        <taxon>Agaricomycetidae</taxon>
        <taxon>Agaricales</taxon>
        <taxon>Marasmiineae</taxon>
        <taxon>Mycenaceae</taxon>
        <taxon>Mycena</taxon>
    </lineage>
</organism>
<sequence length="68" mass="7749">YCEQVLEPALLPFFLEMQERVPNILFQQDSASAHCVKAISEWLMAHNIPTFHHSPSSADVSPIDLVWL</sequence>
<accession>A0AAD7ECD2</accession>
<proteinExistence type="predicted"/>
<evidence type="ECO:0000313" key="2">
    <source>
        <dbReference type="Proteomes" id="UP001218218"/>
    </source>
</evidence>
<dbReference type="Proteomes" id="UP001218218">
    <property type="component" value="Unassembled WGS sequence"/>
</dbReference>
<comment type="caution">
    <text evidence="1">The sequence shown here is derived from an EMBL/GenBank/DDBJ whole genome shotgun (WGS) entry which is preliminary data.</text>
</comment>
<protein>
    <recommendedName>
        <fullName evidence="3">Tc1-like transposase DDE domain-containing protein</fullName>
    </recommendedName>
</protein>
<dbReference type="InterPro" id="IPR036397">
    <property type="entry name" value="RNaseH_sf"/>
</dbReference>